<evidence type="ECO:0000313" key="2">
    <source>
        <dbReference type="Proteomes" id="UP000324222"/>
    </source>
</evidence>
<sequence>MTVIGLDTATLLGIQPSSLTPADGDGFYAAGNHPLTCVGTFSSYLKPSDREAETVECGEGGERGVA</sequence>
<gene>
    <name evidence="1" type="ORF">E2C01_048451</name>
</gene>
<name>A0A5B7G372_PORTR</name>
<evidence type="ECO:0000313" key="1">
    <source>
        <dbReference type="EMBL" id="MPC54530.1"/>
    </source>
</evidence>
<dbReference type="AlphaFoldDB" id="A0A5B7G372"/>
<protein>
    <submittedName>
        <fullName evidence="1">Uncharacterized protein</fullName>
    </submittedName>
</protein>
<reference evidence="1 2" key="1">
    <citation type="submission" date="2019-05" db="EMBL/GenBank/DDBJ databases">
        <title>Another draft genome of Portunus trituberculatus and its Hox gene families provides insights of decapod evolution.</title>
        <authorList>
            <person name="Jeong J.-H."/>
            <person name="Song I."/>
            <person name="Kim S."/>
            <person name="Choi T."/>
            <person name="Kim D."/>
            <person name="Ryu S."/>
            <person name="Kim W."/>
        </authorList>
    </citation>
    <scope>NUCLEOTIDE SEQUENCE [LARGE SCALE GENOMIC DNA]</scope>
    <source>
        <tissue evidence="1">Muscle</tissue>
    </source>
</reference>
<dbReference type="Proteomes" id="UP000324222">
    <property type="component" value="Unassembled WGS sequence"/>
</dbReference>
<keyword evidence="2" id="KW-1185">Reference proteome</keyword>
<dbReference type="EMBL" id="VSRR010012427">
    <property type="protein sequence ID" value="MPC54530.1"/>
    <property type="molecule type" value="Genomic_DNA"/>
</dbReference>
<proteinExistence type="predicted"/>
<organism evidence="1 2">
    <name type="scientific">Portunus trituberculatus</name>
    <name type="common">Swimming crab</name>
    <name type="synonym">Neptunus trituberculatus</name>
    <dbReference type="NCBI Taxonomy" id="210409"/>
    <lineage>
        <taxon>Eukaryota</taxon>
        <taxon>Metazoa</taxon>
        <taxon>Ecdysozoa</taxon>
        <taxon>Arthropoda</taxon>
        <taxon>Crustacea</taxon>
        <taxon>Multicrustacea</taxon>
        <taxon>Malacostraca</taxon>
        <taxon>Eumalacostraca</taxon>
        <taxon>Eucarida</taxon>
        <taxon>Decapoda</taxon>
        <taxon>Pleocyemata</taxon>
        <taxon>Brachyura</taxon>
        <taxon>Eubrachyura</taxon>
        <taxon>Portunoidea</taxon>
        <taxon>Portunidae</taxon>
        <taxon>Portuninae</taxon>
        <taxon>Portunus</taxon>
    </lineage>
</organism>
<comment type="caution">
    <text evidence="1">The sequence shown here is derived from an EMBL/GenBank/DDBJ whole genome shotgun (WGS) entry which is preliminary data.</text>
</comment>
<accession>A0A5B7G372</accession>